<evidence type="ECO:0000259" key="3">
    <source>
        <dbReference type="Pfam" id="PF00304"/>
    </source>
</evidence>
<dbReference type="Pfam" id="PF00304">
    <property type="entry name" value="Gamma-thionin"/>
    <property type="match status" value="1"/>
</dbReference>
<gene>
    <name evidence="4" type="ORF">PVAP13_3KG466700</name>
</gene>
<evidence type="ECO:0000256" key="2">
    <source>
        <dbReference type="SAM" id="SignalP"/>
    </source>
</evidence>
<organism evidence="4 5">
    <name type="scientific">Panicum virgatum</name>
    <name type="common">Blackwell switchgrass</name>
    <dbReference type="NCBI Taxonomy" id="38727"/>
    <lineage>
        <taxon>Eukaryota</taxon>
        <taxon>Viridiplantae</taxon>
        <taxon>Streptophyta</taxon>
        <taxon>Embryophyta</taxon>
        <taxon>Tracheophyta</taxon>
        <taxon>Spermatophyta</taxon>
        <taxon>Magnoliopsida</taxon>
        <taxon>Liliopsida</taxon>
        <taxon>Poales</taxon>
        <taxon>Poaceae</taxon>
        <taxon>PACMAD clade</taxon>
        <taxon>Panicoideae</taxon>
        <taxon>Panicodae</taxon>
        <taxon>Paniceae</taxon>
        <taxon>Panicinae</taxon>
        <taxon>Panicum</taxon>
        <taxon>Panicum sect. Hiantes</taxon>
    </lineage>
</organism>
<evidence type="ECO:0000313" key="5">
    <source>
        <dbReference type="Proteomes" id="UP000823388"/>
    </source>
</evidence>
<comment type="caution">
    <text evidence="4">The sequence shown here is derived from an EMBL/GenBank/DDBJ whole genome shotgun (WGS) entry which is preliminary data.</text>
</comment>
<dbReference type="SUPFAM" id="SSF57095">
    <property type="entry name" value="Scorpion toxin-like"/>
    <property type="match status" value="1"/>
</dbReference>
<dbReference type="PANTHER" id="PTHR33147:SF136">
    <property type="entry name" value="KNOTTIN SCORPION TOXIN-LIKE DOMAIN-CONTAINING PROTEIN"/>
    <property type="match status" value="1"/>
</dbReference>
<feature type="domain" description="Knottins-like" evidence="3">
    <location>
        <begin position="34"/>
        <end position="82"/>
    </location>
</feature>
<feature type="chain" id="PRO_5035874431" description="Knottins-like domain-containing protein" evidence="2">
    <location>
        <begin position="27"/>
        <end position="82"/>
    </location>
</feature>
<accession>A0A8T0V4X4</accession>
<proteinExistence type="predicted"/>
<reference evidence="4" key="1">
    <citation type="submission" date="2020-05" db="EMBL/GenBank/DDBJ databases">
        <title>WGS assembly of Panicum virgatum.</title>
        <authorList>
            <person name="Lovell J.T."/>
            <person name="Jenkins J."/>
            <person name="Shu S."/>
            <person name="Juenger T.E."/>
            <person name="Schmutz J."/>
        </authorList>
    </citation>
    <scope>NUCLEOTIDE SEQUENCE</scope>
    <source>
        <strain evidence="4">AP13</strain>
    </source>
</reference>
<dbReference type="InterPro" id="IPR003614">
    <property type="entry name" value="Knottins"/>
</dbReference>
<name>A0A8T0V4X4_PANVG</name>
<keyword evidence="2" id="KW-0732">Signal</keyword>
<dbReference type="Proteomes" id="UP000823388">
    <property type="component" value="Chromosome 3K"/>
</dbReference>
<feature type="signal peptide" evidence="2">
    <location>
        <begin position="1"/>
        <end position="26"/>
    </location>
</feature>
<dbReference type="PANTHER" id="PTHR33147">
    <property type="entry name" value="DEFENSIN-LIKE PROTEIN 1"/>
    <property type="match status" value="1"/>
</dbReference>
<dbReference type="EMBL" id="CM029041">
    <property type="protein sequence ID" value="KAG2629548.1"/>
    <property type="molecule type" value="Genomic_DNA"/>
</dbReference>
<dbReference type="InterPro" id="IPR036574">
    <property type="entry name" value="Scorpion_toxin-like_sf"/>
</dbReference>
<evidence type="ECO:0000256" key="1">
    <source>
        <dbReference type="ARBA" id="ARBA00023157"/>
    </source>
</evidence>
<dbReference type="GO" id="GO:0006952">
    <property type="term" value="P:defense response"/>
    <property type="evidence" value="ECO:0007669"/>
    <property type="project" value="TreeGrafter"/>
</dbReference>
<sequence length="82" mass="9236">MGLSRTNKNLIVVLLLIVVMTAEMSCIEEKPVNYCKHLSGKYHGWCITNGSCDNTCIDEDRNNVSGDCGDDFPPRCYCYTYC</sequence>
<evidence type="ECO:0000313" key="4">
    <source>
        <dbReference type="EMBL" id="KAG2629548.1"/>
    </source>
</evidence>
<dbReference type="AlphaFoldDB" id="A0A8T0V4X4"/>
<dbReference type="Gene3D" id="3.30.30.10">
    <property type="entry name" value="Knottin, scorpion toxin-like"/>
    <property type="match status" value="1"/>
</dbReference>
<protein>
    <recommendedName>
        <fullName evidence="3">Knottins-like domain-containing protein</fullName>
    </recommendedName>
</protein>
<keyword evidence="5" id="KW-1185">Reference proteome</keyword>
<keyword evidence="1" id="KW-1015">Disulfide bond</keyword>